<dbReference type="InterPro" id="IPR003156">
    <property type="entry name" value="DHHA1_dom"/>
</dbReference>
<dbReference type="InterPro" id="IPR001667">
    <property type="entry name" value="DDH_dom"/>
</dbReference>
<dbReference type="InterPro" id="IPR051319">
    <property type="entry name" value="Oligoribo/pAp-PDE_c-di-AMP_PDE"/>
</dbReference>
<dbReference type="Proteomes" id="UP001595989">
    <property type="component" value="Unassembled WGS sequence"/>
</dbReference>
<feature type="domain" description="DHHA1" evidence="2">
    <location>
        <begin position="228"/>
        <end position="309"/>
    </location>
</feature>
<evidence type="ECO:0000313" key="3">
    <source>
        <dbReference type="EMBL" id="MFC4556674.1"/>
    </source>
</evidence>
<evidence type="ECO:0000313" key="4">
    <source>
        <dbReference type="Proteomes" id="UP001595989"/>
    </source>
</evidence>
<proteinExistence type="predicted"/>
<dbReference type="EMBL" id="JBHSFU010000001">
    <property type="protein sequence ID" value="MFC4556674.1"/>
    <property type="molecule type" value="Genomic_DNA"/>
</dbReference>
<organism evidence="3 4">
    <name type="scientific">Virgibacillus kekensis</name>
    <dbReference type="NCBI Taxonomy" id="202261"/>
    <lineage>
        <taxon>Bacteria</taxon>
        <taxon>Bacillati</taxon>
        <taxon>Bacillota</taxon>
        <taxon>Bacilli</taxon>
        <taxon>Bacillales</taxon>
        <taxon>Bacillaceae</taxon>
        <taxon>Virgibacillus</taxon>
    </lineage>
</organism>
<dbReference type="Pfam" id="PF01368">
    <property type="entry name" value="DHH"/>
    <property type="match status" value="1"/>
</dbReference>
<reference evidence="4" key="1">
    <citation type="journal article" date="2019" name="Int. J. Syst. Evol. Microbiol.">
        <title>The Global Catalogue of Microorganisms (GCM) 10K type strain sequencing project: providing services to taxonomists for standard genome sequencing and annotation.</title>
        <authorList>
            <consortium name="The Broad Institute Genomics Platform"/>
            <consortium name="The Broad Institute Genome Sequencing Center for Infectious Disease"/>
            <person name="Wu L."/>
            <person name="Ma J."/>
        </authorList>
    </citation>
    <scope>NUCLEOTIDE SEQUENCE [LARGE SCALE GENOMIC DNA]</scope>
    <source>
        <strain evidence="4">CGMCC 4.7426</strain>
    </source>
</reference>
<dbReference type="Pfam" id="PF02272">
    <property type="entry name" value="DHHA1"/>
    <property type="match status" value="1"/>
</dbReference>
<protein>
    <submittedName>
        <fullName evidence="3">Bifunctional oligoribonuclease/PAP phosphatase NrnA</fullName>
        <ecNumber evidence="3">3.1.3.7</ecNumber>
    </submittedName>
</protein>
<evidence type="ECO:0000259" key="2">
    <source>
        <dbReference type="Pfam" id="PF02272"/>
    </source>
</evidence>
<accession>A0ABV9DEH5</accession>
<comment type="caution">
    <text evidence="3">The sequence shown here is derived from an EMBL/GenBank/DDBJ whole genome shotgun (WGS) entry which is preliminary data.</text>
</comment>
<sequence>MSMEKVIRAIKNYNTIIIHRHVRPDPDAYGSQAGLRELIKESFPDKQVFLVGEPDPSLEFLASMDQVDDSVYENALVIVCDTANAARICDQRYNLGAELIKIDHHPNLDHYGDVMWVDTDASSTSEMIFDLYQYGKEHGFELNDEAARLLYAGIVGDTGRFLFPSTSKKTFQHAAELVTYNFDRTSLYDGIYSIKDNIARLRGFILQNFTLMPSGRCTVKLTQDILKKFHVSPAESGQLIGVLGDIEGIKAWAFYIEEPDQIRVRLRSKGPVINGIAARYNGGGHPMAAGASVENWEDTDRVTLDLEEACTQFTP</sequence>
<keyword evidence="4" id="KW-1185">Reference proteome</keyword>
<dbReference type="PANTHER" id="PTHR47618:SF1">
    <property type="entry name" value="BIFUNCTIONAL OLIGORIBONUCLEASE AND PAP PHOSPHATASE NRNA"/>
    <property type="match status" value="1"/>
</dbReference>
<keyword evidence="3" id="KW-0378">Hydrolase</keyword>
<dbReference type="Gene3D" id="3.90.1640.10">
    <property type="entry name" value="inorganic pyrophosphatase (n-terminal core)"/>
    <property type="match status" value="1"/>
</dbReference>
<dbReference type="EC" id="3.1.3.7" evidence="3"/>
<feature type="domain" description="DDH" evidence="1">
    <location>
        <begin position="16"/>
        <end position="154"/>
    </location>
</feature>
<evidence type="ECO:0000259" key="1">
    <source>
        <dbReference type="Pfam" id="PF01368"/>
    </source>
</evidence>
<dbReference type="Gene3D" id="3.10.310.30">
    <property type="match status" value="1"/>
</dbReference>
<gene>
    <name evidence="3" type="ORF">ACFO3D_00450</name>
</gene>
<name>A0ABV9DEH5_9BACI</name>
<dbReference type="SUPFAM" id="SSF64182">
    <property type="entry name" value="DHH phosphoesterases"/>
    <property type="match status" value="1"/>
</dbReference>
<dbReference type="PANTHER" id="PTHR47618">
    <property type="entry name" value="BIFUNCTIONAL OLIGORIBONUCLEASE AND PAP PHOSPHATASE NRNA"/>
    <property type="match status" value="1"/>
</dbReference>
<dbReference type="GO" id="GO:0008441">
    <property type="term" value="F:3'(2'),5'-bisphosphate nucleotidase activity"/>
    <property type="evidence" value="ECO:0007669"/>
    <property type="project" value="UniProtKB-EC"/>
</dbReference>
<dbReference type="InterPro" id="IPR038763">
    <property type="entry name" value="DHH_sf"/>
</dbReference>
<dbReference type="RefSeq" id="WP_390292601.1">
    <property type="nucleotide sequence ID" value="NZ_JBHSFU010000001.1"/>
</dbReference>